<organism evidence="3 4">
    <name type="scientific">Flavobacterium fontis</name>
    <dbReference type="NCBI Taxonomy" id="1124188"/>
    <lineage>
        <taxon>Bacteria</taxon>
        <taxon>Pseudomonadati</taxon>
        <taxon>Bacteroidota</taxon>
        <taxon>Flavobacteriia</taxon>
        <taxon>Flavobacteriales</taxon>
        <taxon>Flavobacteriaceae</taxon>
        <taxon>Flavobacterium</taxon>
    </lineage>
</organism>
<evidence type="ECO:0000256" key="1">
    <source>
        <dbReference type="PROSITE-ProRule" id="PRU00169"/>
    </source>
</evidence>
<keyword evidence="4" id="KW-1185">Reference proteome</keyword>
<dbReference type="InterPro" id="IPR011006">
    <property type="entry name" value="CheY-like_superfamily"/>
</dbReference>
<dbReference type="GO" id="GO:0000160">
    <property type="term" value="P:phosphorelay signal transduction system"/>
    <property type="evidence" value="ECO:0007669"/>
    <property type="project" value="InterPro"/>
</dbReference>
<evidence type="ECO:0000259" key="2">
    <source>
        <dbReference type="PROSITE" id="PS50110"/>
    </source>
</evidence>
<proteinExistence type="predicted"/>
<dbReference type="AlphaFoldDB" id="A0A1M5DGC2"/>
<dbReference type="OrthoDB" id="673128at2"/>
<keyword evidence="1" id="KW-0597">Phosphoprotein</keyword>
<reference evidence="3 4" key="1">
    <citation type="submission" date="2016-11" db="EMBL/GenBank/DDBJ databases">
        <authorList>
            <person name="Jaros S."/>
            <person name="Januszkiewicz K."/>
            <person name="Wedrychowicz H."/>
        </authorList>
    </citation>
    <scope>NUCLEOTIDE SEQUENCE [LARGE SCALE GENOMIC DNA]</scope>
    <source>
        <strain evidence="3 4">DSM 25660</strain>
    </source>
</reference>
<dbReference type="Gene3D" id="3.40.50.2300">
    <property type="match status" value="1"/>
</dbReference>
<dbReference type="SUPFAM" id="SSF52172">
    <property type="entry name" value="CheY-like"/>
    <property type="match status" value="1"/>
</dbReference>
<dbReference type="PANTHER" id="PTHR44520:SF2">
    <property type="entry name" value="RESPONSE REGULATOR RCP1"/>
    <property type="match status" value="1"/>
</dbReference>
<protein>
    <submittedName>
        <fullName evidence="3">Response regulator receiver domain-containing protein</fullName>
    </submittedName>
</protein>
<dbReference type="InterPro" id="IPR001789">
    <property type="entry name" value="Sig_transdc_resp-reg_receiver"/>
</dbReference>
<accession>A0A1M5DGC2</accession>
<sequence>MYCILIDDDAIFNYVHEKTIRNLCPDCSIKTFLSSRQALTFVFENIHEEVKNHAYIFLDINMPELTGFEFLDEVIKVLPDFLNQHKVYILTSSLNDKDKQKAESYLGLKGYLEKPLDKEQLMQIFE</sequence>
<evidence type="ECO:0000313" key="3">
    <source>
        <dbReference type="EMBL" id="SHF65965.1"/>
    </source>
</evidence>
<dbReference type="EMBL" id="FQVQ01000015">
    <property type="protein sequence ID" value="SHF65965.1"/>
    <property type="molecule type" value="Genomic_DNA"/>
</dbReference>
<dbReference type="Pfam" id="PF00072">
    <property type="entry name" value="Response_reg"/>
    <property type="match status" value="1"/>
</dbReference>
<dbReference type="STRING" id="1124188.SAMN05444377_1157"/>
<dbReference type="PANTHER" id="PTHR44520">
    <property type="entry name" value="RESPONSE REGULATOR RCP1-RELATED"/>
    <property type="match status" value="1"/>
</dbReference>
<dbReference type="SMART" id="SM00448">
    <property type="entry name" value="REC"/>
    <property type="match status" value="1"/>
</dbReference>
<evidence type="ECO:0000313" key="4">
    <source>
        <dbReference type="Proteomes" id="UP000184147"/>
    </source>
</evidence>
<dbReference type="RefSeq" id="WP_073364563.1">
    <property type="nucleotide sequence ID" value="NZ_FQVQ01000015.1"/>
</dbReference>
<feature type="modified residue" description="4-aspartylphosphate" evidence="1">
    <location>
        <position position="59"/>
    </location>
</feature>
<dbReference type="InterPro" id="IPR052893">
    <property type="entry name" value="TCS_response_regulator"/>
</dbReference>
<feature type="domain" description="Response regulatory" evidence="2">
    <location>
        <begin position="2"/>
        <end position="126"/>
    </location>
</feature>
<gene>
    <name evidence="3" type="ORF">SAMN05444377_1157</name>
</gene>
<dbReference type="PROSITE" id="PS50110">
    <property type="entry name" value="RESPONSE_REGULATORY"/>
    <property type="match status" value="1"/>
</dbReference>
<name>A0A1M5DGC2_9FLAO</name>
<dbReference type="Proteomes" id="UP000184147">
    <property type="component" value="Unassembled WGS sequence"/>
</dbReference>